<feature type="region of interest" description="Disordered" evidence="2">
    <location>
        <begin position="158"/>
        <end position="186"/>
    </location>
</feature>
<organism evidence="4 5">
    <name type="scientific">Pocillopora meandrina</name>
    <dbReference type="NCBI Taxonomy" id="46732"/>
    <lineage>
        <taxon>Eukaryota</taxon>
        <taxon>Metazoa</taxon>
        <taxon>Cnidaria</taxon>
        <taxon>Anthozoa</taxon>
        <taxon>Hexacorallia</taxon>
        <taxon>Scleractinia</taxon>
        <taxon>Astrocoeniina</taxon>
        <taxon>Pocilloporidae</taxon>
        <taxon>Pocillopora</taxon>
    </lineage>
</organism>
<dbReference type="EMBL" id="CALNXJ010000076">
    <property type="protein sequence ID" value="CAH3160723.1"/>
    <property type="molecule type" value="Genomic_DNA"/>
</dbReference>
<accession>A0AAU9XXD0</accession>
<evidence type="ECO:0000256" key="3">
    <source>
        <dbReference type="SAM" id="SignalP"/>
    </source>
</evidence>
<reference evidence="4 5" key="1">
    <citation type="submission" date="2022-05" db="EMBL/GenBank/DDBJ databases">
        <authorList>
            <consortium name="Genoscope - CEA"/>
            <person name="William W."/>
        </authorList>
    </citation>
    <scope>NUCLEOTIDE SEQUENCE [LARGE SCALE GENOMIC DNA]</scope>
</reference>
<evidence type="ECO:0000313" key="4">
    <source>
        <dbReference type="EMBL" id="CAH3160723.1"/>
    </source>
</evidence>
<evidence type="ECO:0000256" key="2">
    <source>
        <dbReference type="SAM" id="MobiDB-lite"/>
    </source>
</evidence>
<gene>
    <name evidence="4" type="ORF">PMEA_00032513</name>
</gene>
<sequence>MGQISVKVGGLLVFLLFAFCGSVKAVGDGSEDQNNGFAGHPPPFFTCSINKIINVVRKKIGSLCAELKRVKKKSGGFGVKRIINKWRDQTYEVKIFYHELHKYVIEKENQDLRGKKRTLEESLANETTKRQKLEKKLGDTERSCNYLKKRFQSLVKKVEKKNKKGIRGPEKKSFAEYSKQHQSRIK</sequence>
<comment type="caution">
    <text evidence="4">The sequence shown here is derived from an EMBL/GenBank/DDBJ whole genome shotgun (WGS) entry which is preliminary data.</text>
</comment>
<feature type="signal peptide" evidence="3">
    <location>
        <begin position="1"/>
        <end position="25"/>
    </location>
</feature>
<dbReference type="Proteomes" id="UP001159428">
    <property type="component" value="Unassembled WGS sequence"/>
</dbReference>
<keyword evidence="3" id="KW-0732">Signal</keyword>
<feature type="coiled-coil region" evidence="1">
    <location>
        <begin position="105"/>
        <end position="150"/>
    </location>
</feature>
<proteinExistence type="predicted"/>
<dbReference type="AlphaFoldDB" id="A0AAU9XXD0"/>
<keyword evidence="1" id="KW-0175">Coiled coil</keyword>
<evidence type="ECO:0000313" key="5">
    <source>
        <dbReference type="Proteomes" id="UP001159428"/>
    </source>
</evidence>
<keyword evidence="5" id="KW-1185">Reference proteome</keyword>
<feature type="non-terminal residue" evidence="4">
    <location>
        <position position="186"/>
    </location>
</feature>
<protein>
    <submittedName>
        <fullName evidence="4">Uncharacterized protein</fullName>
    </submittedName>
</protein>
<feature type="chain" id="PRO_5043852208" evidence="3">
    <location>
        <begin position="26"/>
        <end position="186"/>
    </location>
</feature>
<evidence type="ECO:0000256" key="1">
    <source>
        <dbReference type="SAM" id="Coils"/>
    </source>
</evidence>
<name>A0AAU9XXD0_9CNID</name>